<sequence>MASLFPDDEPAAFTPAPGPGPGPDAPLAERQRPRRLADYAGQQHLVGETGVLRRYLNSGRLPSLILWGPPGVGKTTLAHLLASELKQPFSALSAINAGVKDVRDVIERAKRQRGTVLFIDEIHRFSKAQQDALLGAVEHGTVTLIGATTENPSFEVIPALLSRCQVYVLEPLSADTLRGLVQKALTEDAALQQKKVVLKEDHALLALSGGDARKLLNLLEIVVQSTPPDKKGVIQITDAVVQQVAQRPLARYDKGGEMHYDVISAFIKSIRGSDPNAALYYLAVMLEGGEDVKFIARRMLILASEDIGNANPNALMLATSCFQACTVIGLPESDLILAQTVIYLATSVKSNAAYLAIRAAQAEVKANGVYPVPVPLRNAPTRLLKQLGYGKEYAYSHNGEGNFEEQEFLPDALSGTRYYAPGPNASEQKIQERLRGWWGEKYSY</sequence>
<dbReference type="SMART" id="SM00382">
    <property type="entry name" value="AAA"/>
    <property type="match status" value="1"/>
</dbReference>
<evidence type="ECO:0000256" key="1">
    <source>
        <dbReference type="ARBA" id="ARBA00002393"/>
    </source>
</evidence>
<comment type="caution">
    <text evidence="8">The sequence shown here is derived from an EMBL/GenBank/DDBJ whole genome shotgun (WGS) entry which is preliminary data.</text>
</comment>
<comment type="function">
    <text evidence="1">DNA-dependent ATPase that plays important roles in cellular responses to stalled DNA replication processes.</text>
</comment>
<dbReference type="Gene3D" id="3.40.50.300">
    <property type="entry name" value="P-loop containing nucleotide triphosphate hydrolases"/>
    <property type="match status" value="1"/>
</dbReference>
<protein>
    <recommendedName>
        <fullName evidence="3">Replication-associated recombination protein A</fullName>
    </recommendedName>
</protein>
<dbReference type="Gene3D" id="1.10.8.60">
    <property type="match status" value="1"/>
</dbReference>
<dbReference type="SUPFAM" id="SSF48019">
    <property type="entry name" value="post-AAA+ oligomerization domain-like"/>
    <property type="match status" value="1"/>
</dbReference>
<keyword evidence="5" id="KW-0067">ATP-binding</keyword>
<dbReference type="Gene3D" id="1.20.272.10">
    <property type="match status" value="1"/>
</dbReference>
<feature type="region of interest" description="Disordered" evidence="6">
    <location>
        <begin position="1"/>
        <end position="28"/>
    </location>
</feature>
<dbReference type="Gene3D" id="1.10.3710.10">
    <property type="entry name" value="DNA polymerase III clamp loader subunits, C-terminal domain"/>
    <property type="match status" value="1"/>
</dbReference>
<evidence type="ECO:0000259" key="7">
    <source>
        <dbReference type="SMART" id="SM00382"/>
    </source>
</evidence>
<dbReference type="PANTHER" id="PTHR13779:SF7">
    <property type="entry name" value="ATPASE WRNIP1"/>
    <property type="match status" value="1"/>
</dbReference>
<evidence type="ECO:0000256" key="2">
    <source>
        <dbReference type="ARBA" id="ARBA00008959"/>
    </source>
</evidence>
<dbReference type="RefSeq" id="WP_345122730.1">
    <property type="nucleotide sequence ID" value="NZ_BAABDI010000008.1"/>
</dbReference>
<dbReference type="Pfam" id="PF12002">
    <property type="entry name" value="MgsA_C"/>
    <property type="match status" value="1"/>
</dbReference>
<dbReference type="InterPro" id="IPR032423">
    <property type="entry name" value="AAA_assoc_2"/>
</dbReference>
<organism evidence="8 9">
    <name type="scientific">Hymenobacter antarcticus</name>
    <dbReference type="NCBI Taxonomy" id="486270"/>
    <lineage>
        <taxon>Bacteria</taxon>
        <taxon>Pseudomonadati</taxon>
        <taxon>Bacteroidota</taxon>
        <taxon>Cytophagia</taxon>
        <taxon>Cytophagales</taxon>
        <taxon>Hymenobacteraceae</taxon>
        <taxon>Hymenobacter</taxon>
    </lineage>
</organism>
<gene>
    <name evidence="8" type="ORF">GCM10022407_15260</name>
</gene>
<feature type="domain" description="AAA+ ATPase" evidence="7">
    <location>
        <begin position="60"/>
        <end position="172"/>
    </location>
</feature>
<dbReference type="Pfam" id="PF00004">
    <property type="entry name" value="AAA"/>
    <property type="match status" value="1"/>
</dbReference>
<dbReference type="CDD" id="cd00009">
    <property type="entry name" value="AAA"/>
    <property type="match status" value="1"/>
</dbReference>
<evidence type="ECO:0000313" key="9">
    <source>
        <dbReference type="Proteomes" id="UP001501556"/>
    </source>
</evidence>
<dbReference type="SUPFAM" id="SSF52540">
    <property type="entry name" value="P-loop containing nucleoside triphosphate hydrolases"/>
    <property type="match status" value="1"/>
</dbReference>
<evidence type="ECO:0000256" key="3">
    <source>
        <dbReference type="ARBA" id="ARBA00020776"/>
    </source>
</evidence>
<dbReference type="EMBL" id="BAABDI010000008">
    <property type="protein sequence ID" value="GAA3970373.1"/>
    <property type="molecule type" value="Genomic_DNA"/>
</dbReference>
<keyword evidence="9" id="KW-1185">Reference proteome</keyword>
<evidence type="ECO:0000256" key="5">
    <source>
        <dbReference type="ARBA" id="ARBA00022840"/>
    </source>
</evidence>
<evidence type="ECO:0000313" key="8">
    <source>
        <dbReference type="EMBL" id="GAA3970373.1"/>
    </source>
</evidence>
<dbReference type="InterPro" id="IPR008921">
    <property type="entry name" value="DNA_pol3_clamp-load_cplx_C"/>
</dbReference>
<feature type="compositionally biased region" description="Acidic residues" evidence="6">
    <location>
        <begin position="1"/>
        <end position="10"/>
    </location>
</feature>
<dbReference type="CDD" id="cd18139">
    <property type="entry name" value="HLD_clamp_RarA"/>
    <property type="match status" value="1"/>
</dbReference>
<dbReference type="InterPro" id="IPR027417">
    <property type="entry name" value="P-loop_NTPase"/>
</dbReference>
<evidence type="ECO:0000256" key="4">
    <source>
        <dbReference type="ARBA" id="ARBA00022741"/>
    </source>
</evidence>
<comment type="similarity">
    <text evidence="2">Belongs to the AAA ATPase family. RarA/MGS1/WRNIP1 subfamily.</text>
</comment>
<keyword evidence="4" id="KW-0547">Nucleotide-binding</keyword>
<dbReference type="InterPro" id="IPR051314">
    <property type="entry name" value="AAA_ATPase_RarA/MGS1/WRNIP1"/>
</dbReference>
<dbReference type="Proteomes" id="UP001501556">
    <property type="component" value="Unassembled WGS sequence"/>
</dbReference>
<accession>A0ABP7PT07</accession>
<reference evidence="9" key="1">
    <citation type="journal article" date="2019" name="Int. J. Syst. Evol. Microbiol.">
        <title>The Global Catalogue of Microorganisms (GCM) 10K type strain sequencing project: providing services to taxonomists for standard genome sequencing and annotation.</title>
        <authorList>
            <consortium name="The Broad Institute Genomics Platform"/>
            <consortium name="The Broad Institute Genome Sequencing Center for Infectious Disease"/>
            <person name="Wu L."/>
            <person name="Ma J."/>
        </authorList>
    </citation>
    <scope>NUCLEOTIDE SEQUENCE [LARGE SCALE GENOMIC DNA]</scope>
    <source>
        <strain evidence="9">JCM 17217</strain>
    </source>
</reference>
<proteinExistence type="inferred from homology"/>
<dbReference type="InterPro" id="IPR021886">
    <property type="entry name" value="MgsA_C"/>
</dbReference>
<dbReference type="Pfam" id="PF16193">
    <property type="entry name" value="AAA_assoc_2"/>
    <property type="match status" value="1"/>
</dbReference>
<dbReference type="PANTHER" id="PTHR13779">
    <property type="entry name" value="WERNER HELICASE-INTERACTING PROTEIN 1 FAMILY MEMBER"/>
    <property type="match status" value="1"/>
</dbReference>
<name>A0ABP7PT07_9BACT</name>
<dbReference type="InterPro" id="IPR003959">
    <property type="entry name" value="ATPase_AAA_core"/>
</dbReference>
<evidence type="ECO:0000256" key="6">
    <source>
        <dbReference type="SAM" id="MobiDB-lite"/>
    </source>
</evidence>
<dbReference type="InterPro" id="IPR003593">
    <property type="entry name" value="AAA+_ATPase"/>
</dbReference>